<dbReference type="Pfam" id="PF00248">
    <property type="entry name" value="Aldo_ket_red"/>
    <property type="match status" value="1"/>
</dbReference>
<evidence type="ECO:0000256" key="3">
    <source>
        <dbReference type="SAM" id="MobiDB-lite"/>
    </source>
</evidence>
<feature type="compositionally biased region" description="Basic and acidic residues" evidence="3">
    <location>
        <begin position="60"/>
        <end position="77"/>
    </location>
</feature>
<dbReference type="InterPro" id="IPR023210">
    <property type="entry name" value="NADP_OxRdtase_dom"/>
</dbReference>
<gene>
    <name evidence="5" type="ORF">IV203_033896</name>
</gene>
<dbReference type="OrthoDB" id="416253at2759"/>
<protein>
    <submittedName>
        <fullName evidence="5">Oxidoreductase, aldo/keto reductase</fullName>
    </submittedName>
</protein>
<sequence length="804" mass="88647">MDKKEPATKKAKIEGTVAPQQSSLLNFFSSSSSFPKKGNNAAKDTVKDPSVAKPAFSDKQAADSEAKKTVITGRDDDGNVTSAIVPTHAPTPSNVRWESLHDQHVLVRIPRLSGNPFVRRKVAAFDLDGTLFKWSNESPGFWPNRLEHYELWNKGVIRKLQSLYDDEGCLLVLFTNQGGIQKAHSGKRATLVKSIVDWLASLLDRPLCAIASTRSTKKSPDSSFHKPSPHMWHKVLASRIFGQGSGLDRTVPEYDLAASFFVGDSADEDDSQGGVDRKFASNVGISFFTPEDYFGPSNKELRSKLQQLDCTDRTIPKEVVEARMSLLGGYLSGPILLILAGVQGSGKSTFCQQITGDHENDNGRPTQDTCTPKWIWLSQDTINNGKSGKREKVESEARKAIQQGNSVIIDRMHLDPEQRKYFVDLANECNIPSHVVLLNPPKEVIIERVKNRINHPGKVEGENGAKLAVASMSRLVLPSYSEGITLISIASSEFAAARLAMLYRKVASPDITDALCPTIPLSSSLAIPVMTLGTMGIGRRTCTDTISSLFQLGFESVDTAPTYKNEDKIGEALRTSKKNVFIIAKVPKRATTSEDVKEEVNTTLEKFQRKSIDLLLLHWPSDAMARDTLREVWQAMEQCVKDGQCNALGVCNFNQGALTHLLRICTIPPVVNQVERHPLLGQFDLIEFCSRHNILVQAHTPLGQGSEKLLGNDIIQKIANEVSLSPAQVVILWNLQQGILVVPKSTREAHAKELLSLLSPGQKRLSPEQMKALDGMDKGLRIVAPPFMYGSSVYCWGEQMPSYK</sequence>
<feature type="region of interest" description="Disordered" evidence="3">
    <location>
        <begin position="35"/>
        <end position="87"/>
    </location>
</feature>
<dbReference type="EMBL" id="JAGRRH010000002">
    <property type="protein sequence ID" value="KAG7373172.1"/>
    <property type="molecule type" value="Genomic_DNA"/>
</dbReference>
<evidence type="ECO:0000259" key="4">
    <source>
        <dbReference type="Pfam" id="PF00248"/>
    </source>
</evidence>
<comment type="caution">
    <text evidence="5">The sequence shown here is derived from an EMBL/GenBank/DDBJ whole genome shotgun (WGS) entry which is preliminary data.</text>
</comment>
<evidence type="ECO:0000313" key="5">
    <source>
        <dbReference type="EMBL" id="KAG7373172.1"/>
    </source>
</evidence>
<organism evidence="5 6">
    <name type="scientific">Nitzschia inconspicua</name>
    <dbReference type="NCBI Taxonomy" id="303405"/>
    <lineage>
        <taxon>Eukaryota</taxon>
        <taxon>Sar</taxon>
        <taxon>Stramenopiles</taxon>
        <taxon>Ochrophyta</taxon>
        <taxon>Bacillariophyta</taxon>
        <taxon>Bacillariophyceae</taxon>
        <taxon>Bacillariophycidae</taxon>
        <taxon>Bacillariales</taxon>
        <taxon>Bacillariaceae</taxon>
        <taxon>Nitzschia</taxon>
    </lineage>
</organism>
<evidence type="ECO:0000256" key="1">
    <source>
        <dbReference type="ARBA" id="ARBA00022857"/>
    </source>
</evidence>
<dbReference type="InterPro" id="IPR013954">
    <property type="entry name" value="PNK3P"/>
</dbReference>
<name>A0A9K3M3B2_9STRA</name>
<dbReference type="Proteomes" id="UP000693970">
    <property type="component" value="Unassembled WGS sequence"/>
</dbReference>
<keyword evidence="6" id="KW-1185">Reference proteome</keyword>
<evidence type="ECO:0000313" key="6">
    <source>
        <dbReference type="Proteomes" id="UP000693970"/>
    </source>
</evidence>
<accession>A0A9K3M3B2</accession>
<dbReference type="PANTHER" id="PTHR43827">
    <property type="entry name" value="2,5-DIKETO-D-GLUCONIC ACID REDUCTASE"/>
    <property type="match status" value="1"/>
</dbReference>
<evidence type="ECO:0000256" key="2">
    <source>
        <dbReference type="ARBA" id="ARBA00023002"/>
    </source>
</evidence>
<keyword evidence="2" id="KW-0560">Oxidoreductase</keyword>
<reference evidence="5" key="2">
    <citation type="submission" date="2021-04" db="EMBL/GenBank/DDBJ databases">
        <authorList>
            <person name="Podell S."/>
        </authorList>
    </citation>
    <scope>NUCLEOTIDE SEQUENCE</scope>
    <source>
        <strain evidence="5">Hildebrandi</strain>
    </source>
</reference>
<dbReference type="GO" id="GO:0016491">
    <property type="term" value="F:oxidoreductase activity"/>
    <property type="evidence" value="ECO:0007669"/>
    <property type="project" value="UniProtKB-KW"/>
</dbReference>
<dbReference type="PANTHER" id="PTHR43827:SF3">
    <property type="entry name" value="NADP-DEPENDENT OXIDOREDUCTASE DOMAIN-CONTAINING PROTEIN"/>
    <property type="match status" value="1"/>
</dbReference>
<dbReference type="CDD" id="cd19071">
    <property type="entry name" value="AKR_AKR1-5-like"/>
    <property type="match status" value="1"/>
</dbReference>
<dbReference type="Pfam" id="PF08645">
    <property type="entry name" value="PNK3P"/>
    <property type="match status" value="1"/>
</dbReference>
<proteinExistence type="predicted"/>
<dbReference type="Pfam" id="PF13671">
    <property type="entry name" value="AAA_33"/>
    <property type="match status" value="1"/>
</dbReference>
<dbReference type="InterPro" id="IPR020471">
    <property type="entry name" value="AKR"/>
</dbReference>
<reference evidence="5" key="1">
    <citation type="journal article" date="2021" name="Sci. Rep.">
        <title>Diploid genomic architecture of Nitzschia inconspicua, an elite biomass production diatom.</title>
        <authorList>
            <person name="Oliver A."/>
            <person name="Podell S."/>
            <person name="Pinowska A."/>
            <person name="Traller J.C."/>
            <person name="Smith S.R."/>
            <person name="McClure R."/>
            <person name="Beliaev A."/>
            <person name="Bohutskyi P."/>
            <person name="Hill E.A."/>
            <person name="Rabines A."/>
            <person name="Zheng H."/>
            <person name="Allen L.Z."/>
            <person name="Kuo A."/>
            <person name="Grigoriev I.V."/>
            <person name="Allen A.E."/>
            <person name="Hazlebeck D."/>
            <person name="Allen E.E."/>
        </authorList>
    </citation>
    <scope>NUCLEOTIDE SEQUENCE</scope>
    <source>
        <strain evidence="5">Hildebrandi</strain>
    </source>
</reference>
<dbReference type="AlphaFoldDB" id="A0A9K3M3B2"/>
<keyword evidence="1" id="KW-0521">NADP</keyword>
<feature type="domain" description="NADP-dependent oxidoreductase" evidence="4">
    <location>
        <begin position="530"/>
        <end position="777"/>
    </location>
</feature>